<dbReference type="Proteomes" id="UP000190890">
    <property type="component" value="Unassembled WGS sequence"/>
</dbReference>
<dbReference type="STRING" id="29367.CLPUN_01850"/>
<sequence length="444" mass="50821">MNRRVKKAYDKAMDYYEKGKINKALELCEEILSEGLDNAPVLNFKGLLLYQKGNLNEAITVWKINEDLNNDEIARNYIRDSEADEKRLELYKQGEKALKQLNIERALELFKICLESDFNTIKVNTGIGICYQKKGDFYKAKEYVDKALRIDQSAVTAKIIQKELKENGIYSEAKNSSKGFLIGVTSLFVVIAIVAGGYLVFAKFKNKDFSGIIEQVKNIGTKQEKDSKTVEEKENTTEESKDFIEIKESAAQEKDQESQDAKAEEIVKEGPQSKTLDTEKLKTLISSNDLDGVYEQLKDVKAEAVSSEGAEIYNKAIKLMKNEGVLKFYDYGLWYFNQGNYNDAEISLDKAYTYCEGNSYKEHVLFYRASNSLKKAEDKIALKRYEEYYSQYPKGVYTEEALYQLALLTNFADKEKSKKYANTLMNNFPRSIYVNDKLATIARS</sequence>
<dbReference type="Gene3D" id="1.25.40.10">
    <property type="entry name" value="Tetratricopeptide repeat domain"/>
    <property type="match status" value="2"/>
</dbReference>
<dbReference type="InterPro" id="IPR019734">
    <property type="entry name" value="TPR_rpt"/>
</dbReference>
<keyword evidence="3" id="KW-0812">Transmembrane</keyword>
<keyword evidence="5" id="KW-1185">Reference proteome</keyword>
<evidence type="ECO:0000313" key="4">
    <source>
        <dbReference type="EMBL" id="OOM82483.1"/>
    </source>
</evidence>
<feature type="repeat" description="TPR" evidence="1">
    <location>
        <begin position="121"/>
        <end position="154"/>
    </location>
</feature>
<feature type="transmembrane region" description="Helical" evidence="3">
    <location>
        <begin position="180"/>
        <end position="201"/>
    </location>
</feature>
<dbReference type="Pfam" id="PF13181">
    <property type="entry name" value="TPR_8"/>
    <property type="match status" value="1"/>
</dbReference>
<dbReference type="PROSITE" id="PS50005">
    <property type="entry name" value="TPR"/>
    <property type="match status" value="1"/>
</dbReference>
<evidence type="ECO:0000256" key="1">
    <source>
        <dbReference type="PROSITE-ProRule" id="PRU00339"/>
    </source>
</evidence>
<evidence type="ECO:0000256" key="2">
    <source>
        <dbReference type="SAM" id="MobiDB-lite"/>
    </source>
</evidence>
<proteinExistence type="predicted"/>
<keyword evidence="3" id="KW-0472">Membrane</keyword>
<feature type="region of interest" description="Disordered" evidence="2">
    <location>
        <begin position="223"/>
        <end position="271"/>
    </location>
</feature>
<dbReference type="AlphaFoldDB" id="A0A1S8TXF3"/>
<name>A0A1S8TXF3_9CLOT</name>
<dbReference type="RefSeq" id="WP_077845510.1">
    <property type="nucleotide sequence ID" value="NZ_LZZM01000011.1"/>
</dbReference>
<accession>A0A1S8TXF3</accession>
<gene>
    <name evidence="4" type="ORF">CLPUN_01850</name>
</gene>
<dbReference type="EMBL" id="LZZM01000011">
    <property type="protein sequence ID" value="OOM82483.1"/>
    <property type="molecule type" value="Genomic_DNA"/>
</dbReference>
<reference evidence="4 5" key="1">
    <citation type="submission" date="2016-05" db="EMBL/GenBank/DDBJ databases">
        <title>Microbial solvent formation.</title>
        <authorList>
            <person name="Poehlein A."/>
            <person name="Montoya Solano J.D."/>
            <person name="Flitsch S."/>
            <person name="Krabben P."/>
            <person name="Duerre P."/>
            <person name="Daniel R."/>
        </authorList>
    </citation>
    <scope>NUCLEOTIDE SEQUENCE [LARGE SCALE GENOMIC DNA]</scope>
    <source>
        <strain evidence="4 5">DSM 2619</strain>
    </source>
</reference>
<dbReference type="SUPFAM" id="SSF48452">
    <property type="entry name" value="TPR-like"/>
    <property type="match status" value="2"/>
</dbReference>
<protein>
    <submittedName>
        <fullName evidence="4">Tetratricopeptide repeat protein</fullName>
    </submittedName>
</protein>
<dbReference type="OrthoDB" id="1938848at2"/>
<evidence type="ECO:0000256" key="3">
    <source>
        <dbReference type="SAM" id="Phobius"/>
    </source>
</evidence>
<organism evidence="4 5">
    <name type="scientific">Clostridium puniceum</name>
    <dbReference type="NCBI Taxonomy" id="29367"/>
    <lineage>
        <taxon>Bacteria</taxon>
        <taxon>Bacillati</taxon>
        <taxon>Bacillota</taxon>
        <taxon>Clostridia</taxon>
        <taxon>Eubacteriales</taxon>
        <taxon>Clostridiaceae</taxon>
        <taxon>Clostridium</taxon>
    </lineage>
</organism>
<dbReference type="SMART" id="SM00028">
    <property type="entry name" value="TPR"/>
    <property type="match status" value="4"/>
</dbReference>
<comment type="caution">
    <text evidence="4">The sequence shown here is derived from an EMBL/GenBank/DDBJ whole genome shotgun (WGS) entry which is preliminary data.</text>
</comment>
<dbReference type="InterPro" id="IPR011990">
    <property type="entry name" value="TPR-like_helical_dom_sf"/>
</dbReference>
<evidence type="ECO:0000313" key="5">
    <source>
        <dbReference type="Proteomes" id="UP000190890"/>
    </source>
</evidence>
<dbReference type="Gene3D" id="1.25.40.1040">
    <property type="match status" value="1"/>
</dbReference>
<keyword evidence="1" id="KW-0802">TPR repeat</keyword>
<feature type="compositionally biased region" description="Basic and acidic residues" evidence="2">
    <location>
        <begin position="223"/>
        <end position="268"/>
    </location>
</feature>
<keyword evidence="3" id="KW-1133">Transmembrane helix</keyword>